<accession>A0ABR1CZD8</accession>
<comment type="caution">
    <text evidence="1">The sequence shown here is derived from an EMBL/GenBank/DDBJ whole genome shotgun (WGS) entry which is preliminary data.</text>
</comment>
<sequence length="94" mass="10133">MSKTARPSGQGNKAVNMLEWQEDFLKLCSPARASLAFTTGRQPTYMDHGAALQNFAKTVVNLSSGLLLAELPSPRSRNIGCVELLLSLEDLAAI</sequence>
<gene>
    <name evidence="1" type="primary">Necator_chrIII.g11116</name>
    <name evidence="1" type="ORF">RB195_010351</name>
</gene>
<dbReference type="Proteomes" id="UP001303046">
    <property type="component" value="Unassembled WGS sequence"/>
</dbReference>
<evidence type="ECO:0000313" key="2">
    <source>
        <dbReference type="Proteomes" id="UP001303046"/>
    </source>
</evidence>
<organism evidence="1 2">
    <name type="scientific">Necator americanus</name>
    <name type="common">Human hookworm</name>
    <dbReference type="NCBI Taxonomy" id="51031"/>
    <lineage>
        <taxon>Eukaryota</taxon>
        <taxon>Metazoa</taxon>
        <taxon>Ecdysozoa</taxon>
        <taxon>Nematoda</taxon>
        <taxon>Chromadorea</taxon>
        <taxon>Rhabditida</taxon>
        <taxon>Rhabditina</taxon>
        <taxon>Rhabditomorpha</taxon>
        <taxon>Strongyloidea</taxon>
        <taxon>Ancylostomatidae</taxon>
        <taxon>Bunostominae</taxon>
        <taxon>Necator</taxon>
    </lineage>
</organism>
<evidence type="ECO:0000313" key="1">
    <source>
        <dbReference type="EMBL" id="KAK6743033.1"/>
    </source>
</evidence>
<name>A0ABR1CZD8_NECAM</name>
<reference evidence="1 2" key="1">
    <citation type="submission" date="2023-08" db="EMBL/GenBank/DDBJ databases">
        <title>A Necator americanus chromosomal reference genome.</title>
        <authorList>
            <person name="Ilik V."/>
            <person name="Petrzelkova K.J."/>
            <person name="Pardy F."/>
            <person name="Fuh T."/>
            <person name="Niatou-Singa F.S."/>
            <person name="Gouil Q."/>
            <person name="Baker L."/>
            <person name="Ritchie M.E."/>
            <person name="Jex A.R."/>
            <person name="Gazzola D."/>
            <person name="Li H."/>
            <person name="Toshio Fujiwara R."/>
            <person name="Zhan B."/>
            <person name="Aroian R.V."/>
            <person name="Pafco B."/>
            <person name="Schwarz E.M."/>
        </authorList>
    </citation>
    <scope>NUCLEOTIDE SEQUENCE [LARGE SCALE GENOMIC DNA]</scope>
    <source>
        <strain evidence="1 2">Aroian</strain>
        <tissue evidence="1">Whole animal</tissue>
    </source>
</reference>
<keyword evidence="2" id="KW-1185">Reference proteome</keyword>
<proteinExistence type="predicted"/>
<dbReference type="EMBL" id="JAVFWL010000003">
    <property type="protein sequence ID" value="KAK6743033.1"/>
    <property type="molecule type" value="Genomic_DNA"/>
</dbReference>
<protein>
    <submittedName>
        <fullName evidence="1">Uncharacterized protein</fullName>
    </submittedName>
</protein>